<proteinExistence type="predicted"/>
<gene>
    <name evidence="1" type="ORF">KEM09_09515</name>
</gene>
<evidence type="ECO:0008006" key="3">
    <source>
        <dbReference type="Google" id="ProtNLM"/>
    </source>
</evidence>
<keyword evidence="2" id="KW-1185">Reference proteome</keyword>
<organism evidence="1 2">
    <name type="scientific">Carboxylicivirga mesophila</name>
    <dbReference type="NCBI Taxonomy" id="1166478"/>
    <lineage>
        <taxon>Bacteria</taxon>
        <taxon>Pseudomonadati</taxon>
        <taxon>Bacteroidota</taxon>
        <taxon>Bacteroidia</taxon>
        <taxon>Marinilabiliales</taxon>
        <taxon>Marinilabiliaceae</taxon>
        <taxon>Carboxylicivirga</taxon>
    </lineage>
</organism>
<protein>
    <recommendedName>
        <fullName evidence="3">TonB C-terminal domain-containing protein</fullName>
    </recommendedName>
</protein>
<name>A0ABS5K9G0_9BACT</name>
<dbReference type="RefSeq" id="WP_212227872.1">
    <property type="nucleotide sequence ID" value="NZ_JAGUCN010000009.1"/>
</dbReference>
<comment type="caution">
    <text evidence="1">The sequence shown here is derived from an EMBL/GenBank/DDBJ whole genome shotgun (WGS) entry which is preliminary data.</text>
</comment>
<dbReference type="Proteomes" id="UP000721861">
    <property type="component" value="Unassembled WGS sequence"/>
</dbReference>
<accession>A0ABS5K9G0</accession>
<evidence type="ECO:0000313" key="2">
    <source>
        <dbReference type="Proteomes" id="UP000721861"/>
    </source>
</evidence>
<reference evidence="1 2" key="1">
    <citation type="journal article" date="2014" name="Int. J. Syst. Evol. Microbiol.">
        <title>Carboxylicivirga gen. nov. in the family Marinilabiliaceae with two novel species, Carboxylicivirga mesophila sp. nov. and Carboxylicivirga taeanensis sp. nov., and reclassification of Cytophaga fermentans as Saccharicrinis fermentans gen. nov., comb. nov.</title>
        <authorList>
            <person name="Yang S.H."/>
            <person name="Seo H.S."/>
            <person name="Woo J.H."/>
            <person name="Oh H.M."/>
            <person name="Jang H."/>
            <person name="Lee J.H."/>
            <person name="Kim S.J."/>
            <person name="Kwon K.K."/>
        </authorList>
    </citation>
    <scope>NUCLEOTIDE SEQUENCE [LARGE SCALE GENOMIC DNA]</scope>
    <source>
        <strain evidence="1 2">JCM 18290</strain>
    </source>
</reference>
<evidence type="ECO:0000313" key="1">
    <source>
        <dbReference type="EMBL" id="MBS2211640.1"/>
    </source>
</evidence>
<dbReference type="EMBL" id="JAGUCN010000009">
    <property type="protein sequence ID" value="MBS2211640.1"/>
    <property type="molecule type" value="Genomic_DNA"/>
</dbReference>
<sequence length="250" mass="29474">MTKFIIITYLLSFFLISSAQTKIKKRKNIFNIELTTIDKSTKLNHGDYLKIDKVSKDTVVYGKYINGVKVGIWRYYGSDNDIYLKYDFDNKKVIEISESINSIDTFLVETNTDQFELKTVDRPPLMLDGEFELEKLAAISFEPDIFDLLEKEYEFIMAAIIIDKNGVQQDVSIEKELEESINEDVINAFKKIRFDWLPAIKEGERVRSKIHLCIHIYNNYEVLQKMIQHLPQNPYTRHVFYRYELTLPNN</sequence>